<dbReference type="NCBIfam" id="TIGR01634">
    <property type="entry name" value="tail_P2_I"/>
    <property type="match status" value="1"/>
</dbReference>
<accession>C3X1Y3</accession>
<evidence type="ECO:0000313" key="1">
    <source>
        <dbReference type="EMBL" id="EEO27219.1"/>
    </source>
</evidence>
<dbReference type="Pfam" id="PF09684">
    <property type="entry name" value="Tail_P2_I"/>
    <property type="match status" value="1"/>
</dbReference>
<reference evidence="1" key="1">
    <citation type="submission" date="2011-10" db="EMBL/GenBank/DDBJ databases">
        <title>The Genome Sequence of Oxalobacter formigenes HOxBLS.</title>
        <authorList>
            <consortium name="The Broad Institute Genome Sequencing Platform"/>
            <person name="Earl A."/>
            <person name="Ward D."/>
            <person name="Feldgarden M."/>
            <person name="Gevers D."/>
            <person name="Allison M.J."/>
            <person name="Humphrey S."/>
            <person name="Young S.K."/>
            <person name="Zeng Q."/>
            <person name="Gargeya S."/>
            <person name="Fitzgerald M."/>
            <person name="Haas B."/>
            <person name="Abouelleil A."/>
            <person name="Alvarado L."/>
            <person name="Arachchi H.M."/>
            <person name="Berlin A."/>
            <person name="Brown A."/>
            <person name="Chapman S.B."/>
            <person name="Chen Z."/>
            <person name="Dunbar C."/>
            <person name="Freedman E."/>
            <person name="Gearin G."/>
            <person name="Goldberg J."/>
            <person name="Griggs A."/>
            <person name="Gujja S."/>
            <person name="Heiman D."/>
            <person name="Howarth C."/>
            <person name="Larson L."/>
            <person name="Lui A."/>
            <person name="MacDonald P.J.P."/>
            <person name="Montmayeur A."/>
            <person name="Murphy C."/>
            <person name="Neiman D."/>
            <person name="Pearson M."/>
            <person name="Priest M."/>
            <person name="Roberts A."/>
            <person name="Saif S."/>
            <person name="Shea T."/>
            <person name="Shenoy N."/>
            <person name="Sisk P."/>
            <person name="Stolte C."/>
            <person name="Sykes S."/>
            <person name="Wortman J."/>
            <person name="Nusbaum C."/>
            <person name="Birren B."/>
        </authorList>
    </citation>
    <scope>NUCLEOTIDE SEQUENCE [LARGE SCALE GENOMIC DNA]</scope>
    <source>
        <strain evidence="1">HOxBLS</strain>
    </source>
</reference>
<dbReference type="eggNOG" id="COG4385">
    <property type="taxonomic scope" value="Bacteria"/>
</dbReference>
<protein>
    <submittedName>
        <fullName evidence="1">Phage tail protein I</fullName>
    </submittedName>
</protein>
<sequence length="204" mass="22802">MFKSLLPPNTTKLERALEETAALISDVPVPISRYIDPATCPAGLLPWLAWELSVDWWDENWTEAQKRAAIAASPYVHMKKGTPSAIRQAIKALGYTIKIYTSWQERLAPHAFRVEIGVSSQGINEFLINEINRLVQANKNTRSYLSRLSLVGETHGNLYLGSAIMSGLETTIYPYIPEDLTSYGFVCHAGTEQSVDRICIYPLS</sequence>
<gene>
    <name evidence="1" type="ORF">OFAG_00372</name>
</gene>
<name>C3X1Y3_9BURK</name>
<proteinExistence type="predicted"/>
<comment type="caution">
    <text evidence="1">The sequence shown here is derived from an EMBL/GenBank/DDBJ whole genome shotgun (WGS) entry which is preliminary data.</text>
</comment>
<dbReference type="HOGENOM" id="CLU_086293_1_1_4"/>
<dbReference type="Proteomes" id="UP000003973">
    <property type="component" value="Unassembled WGS sequence"/>
</dbReference>
<dbReference type="AlphaFoldDB" id="C3X1Y3"/>
<evidence type="ECO:0000313" key="2">
    <source>
        <dbReference type="Proteomes" id="UP000003973"/>
    </source>
</evidence>
<dbReference type="InterPro" id="IPR006521">
    <property type="entry name" value="Tail_protein_I"/>
</dbReference>
<dbReference type="RefSeq" id="WP_005876131.1">
    <property type="nucleotide sequence ID" value="NZ_CABMNL010000001.1"/>
</dbReference>
<keyword evidence="2" id="KW-1185">Reference proteome</keyword>
<organism evidence="1 2">
    <name type="scientific">Oxalobacter paraformigenes</name>
    <dbReference type="NCBI Taxonomy" id="556268"/>
    <lineage>
        <taxon>Bacteria</taxon>
        <taxon>Pseudomonadati</taxon>
        <taxon>Pseudomonadota</taxon>
        <taxon>Betaproteobacteria</taxon>
        <taxon>Burkholderiales</taxon>
        <taxon>Oxalobacteraceae</taxon>
        <taxon>Oxalobacter</taxon>
    </lineage>
</organism>
<dbReference type="EMBL" id="ACDP02000029">
    <property type="protein sequence ID" value="EEO27219.1"/>
    <property type="molecule type" value="Genomic_DNA"/>
</dbReference>